<comment type="caution">
    <text evidence="1">The sequence shown here is derived from an EMBL/GenBank/DDBJ whole genome shotgun (WGS) entry which is preliminary data.</text>
</comment>
<dbReference type="PANTHER" id="PTHR36050">
    <property type="entry name" value="O-FUCOSYLTRANSFERASE 30"/>
    <property type="match status" value="1"/>
</dbReference>
<evidence type="ECO:0008006" key="3">
    <source>
        <dbReference type="Google" id="ProtNLM"/>
    </source>
</evidence>
<dbReference type="STRING" id="90262.A0A1X2HZ66"/>
<gene>
    <name evidence="1" type="ORF">BCR42DRAFT_427711</name>
</gene>
<dbReference type="Proteomes" id="UP000193560">
    <property type="component" value="Unassembled WGS sequence"/>
</dbReference>
<proteinExistence type="predicted"/>
<protein>
    <recommendedName>
        <fullName evidence="3">GDP-fucose protein O-fucosyltransferase-domain-containing protein</fullName>
    </recommendedName>
</protein>
<organism evidence="1 2">
    <name type="scientific">Absidia repens</name>
    <dbReference type="NCBI Taxonomy" id="90262"/>
    <lineage>
        <taxon>Eukaryota</taxon>
        <taxon>Fungi</taxon>
        <taxon>Fungi incertae sedis</taxon>
        <taxon>Mucoromycota</taxon>
        <taxon>Mucoromycotina</taxon>
        <taxon>Mucoromycetes</taxon>
        <taxon>Mucorales</taxon>
        <taxon>Cunninghamellaceae</taxon>
        <taxon>Absidia</taxon>
    </lineage>
</organism>
<dbReference type="Gene3D" id="3.40.50.11350">
    <property type="match status" value="1"/>
</dbReference>
<accession>A0A1X2HZ66</accession>
<keyword evidence="2" id="KW-1185">Reference proteome</keyword>
<reference evidence="1 2" key="1">
    <citation type="submission" date="2016-07" db="EMBL/GenBank/DDBJ databases">
        <title>Pervasive Adenine N6-methylation of Active Genes in Fungi.</title>
        <authorList>
            <consortium name="DOE Joint Genome Institute"/>
            <person name="Mondo S.J."/>
            <person name="Dannebaum R.O."/>
            <person name="Kuo R.C."/>
            <person name="Labutti K."/>
            <person name="Haridas S."/>
            <person name="Kuo A."/>
            <person name="Salamov A."/>
            <person name="Ahrendt S.R."/>
            <person name="Lipzen A."/>
            <person name="Sullivan W."/>
            <person name="Andreopoulos W.B."/>
            <person name="Clum A."/>
            <person name="Lindquist E."/>
            <person name="Daum C."/>
            <person name="Ramamoorthy G.K."/>
            <person name="Gryganskyi A."/>
            <person name="Culley D."/>
            <person name="Magnuson J.K."/>
            <person name="James T.Y."/>
            <person name="O'Malley M.A."/>
            <person name="Stajich J.E."/>
            <person name="Spatafora J.W."/>
            <person name="Visel A."/>
            <person name="Grigoriev I.V."/>
        </authorList>
    </citation>
    <scope>NUCLEOTIDE SEQUENCE [LARGE SCALE GENOMIC DNA]</scope>
    <source>
        <strain evidence="1 2">NRRL 1336</strain>
    </source>
</reference>
<dbReference type="EMBL" id="MCGE01000042">
    <property type="protein sequence ID" value="ORZ05767.1"/>
    <property type="molecule type" value="Genomic_DNA"/>
</dbReference>
<sequence>MIRLSKSMGIPLVLLLVLLFFIHIRLEKRLEMDQSTEHGNNMGTASITPFRPDEEKFITYLPHSGLHNQRIALINSIILAKALNRTLIMPELNLGTATYWRPSAYLPYRLDECGDKHVVASHKKTADGKPWWSPNCFDYRNYLPMAVETIFDLTGVHQMGVKTIQRRDMQLDYFSRYWSIPMDERNQTLAYQVMDNSRYSYQIIDDPLIGENTKFVERYTLDQLRQHQETFLIFNSLFGSDRLALRSDKWVQAREYLRKEIGVRQPWVMNSSLDIVGKLGGPGSFISVHIRMGDGIFKKMMDETMERVRQQLIQRQTDTNDDEISDDHQEQISATISHISSLQGQPQDRLTACLQLQQQNQQNRSCLHHRLGMIYMTTDAVSPLKTLPHLFEEFVCLFTLDDFKTIVDDTIALRPTLLDHRHQHHPKETNNTNTNTLSLPPTTKGNVFLPLIDAEIASQASFFVPTPKSTFSGYIGYRNKRFQQLYMNNASTTI</sequence>
<dbReference type="PANTHER" id="PTHR36050:SF1">
    <property type="entry name" value="O-FUCOSYLTRANSFERASE 30"/>
    <property type="match status" value="1"/>
</dbReference>
<dbReference type="OrthoDB" id="1882547at2759"/>
<evidence type="ECO:0000313" key="2">
    <source>
        <dbReference type="Proteomes" id="UP000193560"/>
    </source>
</evidence>
<name>A0A1X2HZ66_9FUNG</name>
<evidence type="ECO:0000313" key="1">
    <source>
        <dbReference type="EMBL" id="ORZ05767.1"/>
    </source>
</evidence>
<dbReference type="AlphaFoldDB" id="A0A1X2HZ66"/>